<reference evidence="3" key="1">
    <citation type="journal article" date="2015" name="Sci. Rep.">
        <title>Tissue- and time-dependent transcription in Ixodes ricinus salivary glands and midguts when blood feeding on the vertebrate host.</title>
        <authorList>
            <person name="Kotsyfakis M."/>
            <person name="Schwarz A."/>
            <person name="Erhart J."/>
            <person name="Ribeiro J.M."/>
        </authorList>
    </citation>
    <scope>NUCLEOTIDE SEQUENCE</scope>
    <source>
        <tissue evidence="3">Salivary gland and midgut</tissue>
    </source>
</reference>
<dbReference type="AlphaFoldDB" id="V5GMV6"/>
<dbReference type="GO" id="GO:0043176">
    <property type="term" value="F:amine binding"/>
    <property type="evidence" value="ECO:0007669"/>
    <property type="project" value="InterPro"/>
</dbReference>
<dbReference type="SUPFAM" id="SSF50814">
    <property type="entry name" value="Lipocalins"/>
    <property type="match status" value="1"/>
</dbReference>
<evidence type="ECO:0000256" key="2">
    <source>
        <dbReference type="SAM" id="SignalP"/>
    </source>
</evidence>
<protein>
    <submittedName>
        <fullName evidence="3">Putative lipocalin-2 1</fullName>
    </submittedName>
</protein>
<dbReference type="Pfam" id="PF02098">
    <property type="entry name" value="His_binding"/>
    <property type="match status" value="1"/>
</dbReference>
<proteinExistence type="evidence at transcript level"/>
<organism evidence="3">
    <name type="scientific">Ixodes ricinus</name>
    <name type="common">Common tick</name>
    <name type="synonym">Acarus ricinus</name>
    <dbReference type="NCBI Taxonomy" id="34613"/>
    <lineage>
        <taxon>Eukaryota</taxon>
        <taxon>Metazoa</taxon>
        <taxon>Ecdysozoa</taxon>
        <taxon>Arthropoda</taxon>
        <taxon>Chelicerata</taxon>
        <taxon>Arachnida</taxon>
        <taxon>Acari</taxon>
        <taxon>Parasitiformes</taxon>
        <taxon>Ixodida</taxon>
        <taxon>Ixodoidea</taxon>
        <taxon>Ixodidae</taxon>
        <taxon>Ixodinae</taxon>
        <taxon>Ixodes</taxon>
    </lineage>
</organism>
<dbReference type="InterPro" id="IPR012674">
    <property type="entry name" value="Calycin"/>
</dbReference>
<dbReference type="EMBL" id="GANP01012778">
    <property type="protein sequence ID" value="JAB71690.1"/>
    <property type="molecule type" value="mRNA"/>
</dbReference>
<feature type="region of interest" description="Disordered" evidence="1">
    <location>
        <begin position="211"/>
        <end position="249"/>
    </location>
</feature>
<accession>V5GMV6</accession>
<sequence length="249" mass="28426">MRLAACPIVLCCLWALSDESKPGETRIDDAENYEEHQDIRRALNNTERRWMIYRTYLRRTNSKKHTCVYAIVKSQEEDGLYMFEQGYAVEENGNTNTDIKKETLYASTYKTDLQTYLNVQKTRDKDNAMRVHREKSSTGGKEYKLVYSDYKKCYILRVLSEDGGHGCELYLLDAVADEKVPAACERTYENACGKFDDRYKSPVYNSSCKKIMGSLDETPTPTQATPEPPEKETAGQEPDTTPSTLPPGC</sequence>
<dbReference type="InterPro" id="IPR002970">
    <property type="entry name" value="Tick_his-bd"/>
</dbReference>
<feature type="chain" id="PRO_5004734210" evidence="2">
    <location>
        <begin position="20"/>
        <end position="249"/>
    </location>
</feature>
<dbReference type="GO" id="GO:0030682">
    <property type="term" value="P:symbiont-mediated perturbation of host defenses"/>
    <property type="evidence" value="ECO:0007669"/>
    <property type="project" value="InterPro"/>
</dbReference>
<keyword evidence="2" id="KW-0732">Signal</keyword>
<feature type="signal peptide" evidence="2">
    <location>
        <begin position="1"/>
        <end position="19"/>
    </location>
</feature>
<evidence type="ECO:0000256" key="1">
    <source>
        <dbReference type="SAM" id="MobiDB-lite"/>
    </source>
</evidence>
<dbReference type="Gene3D" id="2.40.128.20">
    <property type="match status" value="1"/>
</dbReference>
<name>V5GMV6_IXORI</name>
<evidence type="ECO:0000313" key="3">
    <source>
        <dbReference type="EMBL" id="JAB71690.1"/>
    </source>
</evidence>